<sequence>MSKNHAFCSYDDARPRFKHQILVQDYMDLHQETEAARNKLMALKQKKLTLQAEVRFLRRRHKFLSENKSSTLQEQVFMNPKPARFRKSNKEKVHIEKQKTLHNLLPAGKKKIPQSMPSLEFDTILEDSLHGVKQQPVQRVIANQRVRINGPKAPRFLDSSHKDVIFGNQIQEPSCQTRKPVIDLNQISSSLEREEEEVQERFDPVTQGLIRNGVDTDARLSIIRNVGKRKVSWQDPVAVRV</sequence>
<evidence type="ECO:0000313" key="2">
    <source>
        <dbReference type="EMBL" id="KAK1418409.1"/>
    </source>
</evidence>
<name>A0AAD8K9A5_TARER</name>
<proteinExistence type="predicted"/>
<dbReference type="EMBL" id="JAUHHV010000007">
    <property type="protein sequence ID" value="KAK1418409.1"/>
    <property type="molecule type" value="Genomic_DNA"/>
</dbReference>
<dbReference type="Proteomes" id="UP001229421">
    <property type="component" value="Unassembled WGS sequence"/>
</dbReference>
<accession>A0AAD8K9A5</accession>
<keyword evidence="3" id="KW-1185">Reference proteome</keyword>
<dbReference type="PANTHER" id="PTHR34807">
    <property type="entry name" value="OS08G0270800 PROTEIN"/>
    <property type="match status" value="1"/>
</dbReference>
<comment type="caution">
    <text evidence="2">The sequence shown here is derived from an EMBL/GenBank/DDBJ whole genome shotgun (WGS) entry which is preliminary data.</text>
</comment>
<protein>
    <submittedName>
        <fullName evidence="2">Uncharacterized protein</fullName>
    </submittedName>
</protein>
<keyword evidence="1" id="KW-0175">Coiled coil</keyword>
<reference evidence="2" key="1">
    <citation type="journal article" date="2023" name="bioRxiv">
        <title>Improved chromosome-level genome assembly for marigold (Tagetes erecta).</title>
        <authorList>
            <person name="Jiang F."/>
            <person name="Yuan L."/>
            <person name="Wang S."/>
            <person name="Wang H."/>
            <person name="Xu D."/>
            <person name="Wang A."/>
            <person name="Fan W."/>
        </authorList>
    </citation>
    <scope>NUCLEOTIDE SEQUENCE</scope>
    <source>
        <strain evidence="2">WSJ</strain>
        <tissue evidence="2">Leaf</tissue>
    </source>
</reference>
<evidence type="ECO:0000313" key="3">
    <source>
        <dbReference type="Proteomes" id="UP001229421"/>
    </source>
</evidence>
<organism evidence="2 3">
    <name type="scientific">Tagetes erecta</name>
    <name type="common">African marigold</name>
    <dbReference type="NCBI Taxonomy" id="13708"/>
    <lineage>
        <taxon>Eukaryota</taxon>
        <taxon>Viridiplantae</taxon>
        <taxon>Streptophyta</taxon>
        <taxon>Embryophyta</taxon>
        <taxon>Tracheophyta</taxon>
        <taxon>Spermatophyta</taxon>
        <taxon>Magnoliopsida</taxon>
        <taxon>eudicotyledons</taxon>
        <taxon>Gunneridae</taxon>
        <taxon>Pentapetalae</taxon>
        <taxon>asterids</taxon>
        <taxon>campanulids</taxon>
        <taxon>Asterales</taxon>
        <taxon>Asteraceae</taxon>
        <taxon>Asteroideae</taxon>
        <taxon>Heliantheae alliance</taxon>
        <taxon>Tageteae</taxon>
        <taxon>Tagetes</taxon>
    </lineage>
</organism>
<dbReference type="PANTHER" id="PTHR34807:SF17">
    <property type="entry name" value="SHUGOSHIN"/>
    <property type="match status" value="1"/>
</dbReference>
<gene>
    <name evidence="2" type="ORF">QVD17_27553</name>
</gene>
<feature type="coiled-coil region" evidence="1">
    <location>
        <begin position="26"/>
        <end position="60"/>
    </location>
</feature>
<dbReference type="AlphaFoldDB" id="A0AAD8K9A5"/>
<evidence type="ECO:0000256" key="1">
    <source>
        <dbReference type="SAM" id="Coils"/>
    </source>
</evidence>